<dbReference type="InterPro" id="IPR019734">
    <property type="entry name" value="TPR_rpt"/>
</dbReference>
<keyword evidence="6" id="KW-1185">Reference proteome</keyword>
<evidence type="ECO:0000313" key="5">
    <source>
        <dbReference type="EMBL" id="MFC0268267.1"/>
    </source>
</evidence>
<dbReference type="RefSeq" id="WP_169433474.1">
    <property type="nucleotide sequence ID" value="NZ_JBHLVX010000040.1"/>
</dbReference>
<feature type="region of interest" description="Disordered" evidence="3">
    <location>
        <begin position="576"/>
        <end position="605"/>
    </location>
</feature>
<dbReference type="PANTHER" id="PTHR45586:SF1">
    <property type="entry name" value="LIPOPOLYSACCHARIDE ASSEMBLY PROTEIN B"/>
    <property type="match status" value="1"/>
</dbReference>
<dbReference type="InterPro" id="IPR051012">
    <property type="entry name" value="CellSynth/LPSAsmb/PSIAsmb"/>
</dbReference>
<accession>A0ABV6G3N5</accession>
<dbReference type="Pfam" id="PF14559">
    <property type="entry name" value="TPR_19"/>
    <property type="match status" value="1"/>
</dbReference>
<sequence>MRRHGHCPATLLLMALFIAPAHAAPAAAAPSRAPMPAPVSTPEIAQGLDGDTLQKLLSAELAARRGQPALAARLYLQVSERHPDPALVERAIQTARAAGDIDLLTRAAERWRAISPEAIGPHRLLAAIAAQRGDWEAAMSALLEVQAAGGDAQLERFIETALEDGASLDALAAVLDEWLDAHPDSAHALITRALLRSVKSDFDAAQRDLERAAAVDNQLPALWLARSQLALDRDAPLQALEDARRGHQLAPDDRRFILAMAQSQLAMGDIDDAESQFNTLINAMPENLELRQALTRLYLQHAEFEAARRLLQPALDDSADAETLMLAARASAGMGDSEGAMALYQRVPADSDAFIASRAAGARLLLSQRDLDAALDWLQEQRRQHGDHNAELLGISLSLLDRSGHSERAAALLDEQIAAHPDDNRLRYMRALRALAREDIAAMERDMTTLLAREPNNVEALNAWGYTLVQYTERYREALELLERAHRLAPDSAAVTDSLGWALFHVGELERAVELLRQAWRNMPDEEIAAHLAEALWASGDAEAAQQLIANALTRFDQHPTLDELLGRYPLLAPQTPATAVEMPPSMSGPSTPSSDTPATSENTP</sequence>
<dbReference type="Proteomes" id="UP001589814">
    <property type="component" value="Unassembled WGS sequence"/>
</dbReference>
<evidence type="ECO:0000256" key="2">
    <source>
        <dbReference type="ARBA" id="ARBA00022803"/>
    </source>
</evidence>
<organism evidence="5 6">
    <name type="scientific">Kushneria aurantia</name>
    <dbReference type="NCBI Taxonomy" id="504092"/>
    <lineage>
        <taxon>Bacteria</taxon>
        <taxon>Pseudomonadati</taxon>
        <taxon>Pseudomonadota</taxon>
        <taxon>Gammaproteobacteria</taxon>
        <taxon>Oceanospirillales</taxon>
        <taxon>Halomonadaceae</taxon>
        <taxon>Kushneria</taxon>
    </lineage>
</organism>
<keyword evidence="1" id="KW-0677">Repeat</keyword>
<name>A0ABV6G3N5_9GAMM</name>
<dbReference type="InterPro" id="IPR011990">
    <property type="entry name" value="TPR-like_helical_dom_sf"/>
</dbReference>
<protein>
    <submittedName>
        <fullName evidence="5">Tetratricopeptide repeat protein</fullName>
    </submittedName>
</protein>
<dbReference type="SUPFAM" id="SSF48452">
    <property type="entry name" value="TPR-like"/>
    <property type="match status" value="3"/>
</dbReference>
<evidence type="ECO:0000256" key="4">
    <source>
        <dbReference type="SAM" id="SignalP"/>
    </source>
</evidence>
<dbReference type="SMART" id="SM00028">
    <property type="entry name" value="TPR"/>
    <property type="match status" value="5"/>
</dbReference>
<dbReference type="EMBL" id="JBHLVX010000040">
    <property type="protein sequence ID" value="MFC0268267.1"/>
    <property type="molecule type" value="Genomic_DNA"/>
</dbReference>
<gene>
    <name evidence="5" type="ORF">ACFFHW_09790</name>
</gene>
<dbReference type="PANTHER" id="PTHR45586">
    <property type="entry name" value="TPR REPEAT-CONTAINING PROTEIN PA4667"/>
    <property type="match status" value="1"/>
</dbReference>
<reference evidence="5 6" key="1">
    <citation type="submission" date="2024-09" db="EMBL/GenBank/DDBJ databases">
        <authorList>
            <person name="Sun Q."/>
            <person name="Mori K."/>
        </authorList>
    </citation>
    <scope>NUCLEOTIDE SEQUENCE [LARGE SCALE GENOMIC DNA]</scope>
    <source>
        <strain evidence="5 6">CCM 7415</strain>
    </source>
</reference>
<feature type="signal peptide" evidence="4">
    <location>
        <begin position="1"/>
        <end position="23"/>
    </location>
</feature>
<keyword evidence="2" id="KW-0802">TPR repeat</keyword>
<feature type="compositionally biased region" description="Low complexity" evidence="3">
    <location>
        <begin position="584"/>
        <end position="605"/>
    </location>
</feature>
<feature type="chain" id="PRO_5046712246" evidence="4">
    <location>
        <begin position="24"/>
        <end position="605"/>
    </location>
</feature>
<evidence type="ECO:0000256" key="1">
    <source>
        <dbReference type="ARBA" id="ARBA00022737"/>
    </source>
</evidence>
<dbReference type="Gene3D" id="1.25.40.10">
    <property type="entry name" value="Tetratricopeptide repeat domain"/>
    <property type="match status" value="2"/>
</dbReference>
<evidence type="ECO:0000256" key="3">
    <source>
        <dbReference type="SAM" id="MobiDB-lite"/>
    </source>
</evidence>
<comment type="caution">
    <text evidence="5">The sequence shown here is derived from an EMBL/GenBank/DDBJ whole genome shotgun (WGS) entry which is preliminary data.</text>
</comment>
<evidence type="ECO:0000313" key="6">
    <source>
        <dbReference type="Proteomes" id="UP001589814"/>
    </source>
</evidence>
<proteinExistence type="predicted"/>
<keyword evidence="4" id="KW-0732">Signal</keyword>